<dbReference type="EMBL" id="JAGZAM010000001">
    <property type="protein sequence ID" value="MBS5686506.1"/>
    <property type="molecule type" value="Genomic_DNA"/>
</dbReference>
<dbReference type="CDD" id="cd00093">
    <property type="entry name" value="HTH_XRE"/>
    <property type="match status" value="1"/>
</dbReference>
<reference evidence="1" key="1">
    <citation type="submission" date="2021-02" db="EMBL/GenBank/DDBJ databases">
        <title>Infant gut strain persistence is associated with maternal origin, phylogeny, and functional potential including surface adhesion and iron acquisition.</title>
        <authorList>
            <person name="Lou Y.C."/>
        </authorList>
    </citation>
    <scope>NUCLEOTIDE SEQUENCE</scope>
    <source>
        <strain evidence="1">L3_101_367G1_dasL3_101_367G1_metabat.metabat.26</strain>
    </source>
</reference>
<name>A0A943IPC8_9FIRM</name>
<dbReference type="InterPro" id="IPR001387">
    <property type="entry name" value="Cro/C1-type_HTH"/>
</dbReference>
<dbReference type="SUPFAM" id="SSF47413">
    <property type="entry name" value="lambda repressor-like DNA-binding domains"/>
    <property type="match status" value="1"/>
</dbReference>
<dbReference type="Pfam" id="PF05339">
    <property type="entry name" value="DUF739"/>
    <property type="match status" value="1"/>
</dbReference>
<dbReference type="AlphaFoldDB" id="A0A943IPC8"/>
<dbReference type="InterPro" id="IPR008003">
    <property type="entry name" value="DUF739"/>
</dbReference>
<dbReference type="Proteomes" id="UP000733372">
    <property type="component" value="Unassembled WGS sequence"/>
</dbReference>
<evidence type="ECO:0000313" key="1">
    <source>
        <dbReference type="EMBL" id="MBS5686506.1"/>
    </source>
</evidence>
<accession>A0A943IPC8</accession>
<organism evidence="1 2">
    <name type="scientific">Faecalibacterium prausnitzii</name>
    <dbReference type="NCBI Taxonomy" id="853"/>
    <lineage>
        <taxon>Bacteria</taxon>
        <taxon>Bacillati</taxon>
        <taxon>Bacillota</taxon>
        <taxon>Clostridia</taxon>
        <taxon>Eubacteriales</taxon>
        <taxon>Oscillospiraceae</taxon>
        <taxon>Faecalibacterium</taxon>
    </lineage>
</organism>
<dbReference type="InterPro" id="IPR010982">
    <property type="entry name" value="Lambda_DNA-bd_dom_sf"/>
</dbReference>
<dbReference type="Gene3D" id="1.10.10.60">
    <property type="entry name" value="Homeodomain-like"/>
    <property type="match status" value="1"/>
</dbReference>
<dbReference type="GO" id="GO:0003677">
    <property type="term" value="F:DNA binding"/>
    <property type="evidence" value="ECO:0007669"/>
    <property type="project" value="InterPro"/>
</dbReference>
<comment type="caution">
    <text evidence="1">The sequence shown here is derived from an EMBL/GenBank/DDBJ whole genome shotgun (WGS) entry which is preliminary data.</text>
</comment>
<gene>
    <name evidence="1" type="ORF">KHW66_00075</name>
</gene>
<evidence type="ECO:0000313" key="2">
    <source>
        <dbReference type="Proteomes" id="UP000733372"/>
    </source>
</evidence>
<protein>
    <submittedName>
        <fullName evidence="1">DUF739 family protein</fullName>
    </submittedName>
</protein>
<sequence>MVKAGYTQKELAKSLGISEQTLTRKLKKRVFGTDEAAKIVELLSIDDPKAVFFGE</sequence>
<proteinExistence type="predicted"/>